<dbReference type="STRING" id="1280947.HY30_12805"/>
<dbReference type="Proteomes" id="UP000027190">
    <property type="component" value="Unassembled WGS sequence"/>
</dbReference>
<organism evidence="2 3">
    <name type="scientific">Hyphomonas chukchiensis</name>
    <dbReference type="NCBI Taxonomy" id="1280947"/>
    <lineage>
        <taxon>Bacteria</taxon>
        <taxon>Pseudomonadati</taxon>
        <taxon>Pseudomonadota</taxon>
        <taxon>Alphaproteobacteria</taxon>
        <taxon>Hyphomonadales</taxon>
        <taxon>Hyphomonadaceae</taxon>
        <taxon>Hyphomonas</taxon>
    </lineage>
</organism>
<sequence length="423" mass="44601">MAVVSALACLAVLSANGLTASAQQKPVDACAEISCPSGMACYEGACFPTSFGDETPDDPCADVSCPADMACYEGGCFLSMDEPSESSDDPCAGVTCPSSMVCYEGGCFESIDAPADASCPQGSVASNGACKPSTKRQTDPCADVLCPAGEACYEGGCFPTTIKEATTPPLVYVGRTQSFTTPPLVYAGRTHQSFTTPPLTYVGTTQPDTPTPAPAGGLEIIALPTGRRTSRYLAIDDATLARDETLRLTYSGLPEKPARIVLFYMGGEAPRFGGRFYLPVKTTSGVYEREGHSLAPFTGPYKACIGFDPDIPANASSPDAYADCVDFTMAGTGSRDAQPALSLSVPEPKAGKRFTVNWSGFPPVNAMINLIDTRTGKSISRVYSSSKPAGEWDVIVREPGTYEFQIYFEGEALRARMPLEVTK</sequence>
<keyword evidence="3" id="KW-1185">Reference proteome</keyword>
<feature type="chain" id="PRO_5001619433" evidence="1">
    <location>
        <begin position="23"/>
        <end position="423"/>
    </location>
</feature>
<protein>
    <submittedName>
        <fullName evidence="2">Uncharacterized protein</fullName>
    </submittedName>
</protein>
<accession>A0A062UMD7</accession>
<evidence type="ECO:0000256" key="1">
    <source>
        <dbReference type="SAM" id="SignalP"/>
    </source>
</evidence>
<evidence type="ECO:0000313" key="3">
    <source>
        <dbReference type="Proteomes" id="UP000027190"/>
    </source>
</evidence>
<gene>
    <name evidence="2" type="ORF">HY30_12805</name>
</gene>
<feature type="signal peptide" evidence="1">
    <location>
        <begin position="1"/>
        <end position="22"/>
    </location>
</feature>
<dbReference type="PATRIC" id="fig|1280947.3.peg.891"/>
<dbReference type="AlphaFoldDB" id="A0A062UMD7"/>
<name>A0A062UMD7_9PROT</name>
<evidence type="ECO:0000313" key="2">
    <source>
        <dbReference type="EMBL" id="KCZ60115.1"/>
    </source>
</evidence>
<comment type="caution">
    <text evidence="2">The sequence shown here is derived from an EMBL/GenBank/DDBJ whole genome shotgun (WGS) entry which is preliminary data.</text>
</comment>
<proteinExistence type="predicted"/>
<reference evidence="2 3" key="1">
    <citation type="journal article" date="2014" name="Antonie Van Leeuwenhoek">
        <title>Hyphomonas beringensis sp. nov. and Hyphomonas chukchiensis sp. nov., isolated from surface seawater of the Bering Sea and Chukchi Sea.</title>
        <authorList>
            <person name="Li C."/>
            <person name="Lai Q."/>
            <person name="Li G."/>
            <person name="Dong C."/>
            <person name="Wang J."/>
            <person name="Liao Y."/>
            <person name="Shao Z."/>
        </authorList>
    </citation>
    <scope>NUCLEOTIDE SEQUENCE [LARGE SCALE GENOMIC DNA]</scope>
    <source>
        <strain evidence="2 3">BH-BN04-4</strain>
    </source>
</reference>
<keyword evidence="1" id="KW-0732">Signal</keyword>
<dbReference type="EMBL" id="AWFG01000011">
    <property type="protein sequence ID" value="KCZ60115.1"/>
    <property type="molecule type" value="Genomic_DNA"/>
</dbReference>